<feature type="compositionally biased region" description="Basic and acidic residues" evidence="2">
    <location>
        <begin position="41"/>
        <end position="51"/>
    </location>
</feature>
<organism evidence="3 4">
    <name type="scientific">Pseudocercospora eumusae</name>
    <dbReference type="NCBI Taxonomy" id="321146"/>
    <lineage>
        <taxon>Eukaryota</taxon>
        <taxon>Fungi</taxon>
        <taxon>Dikarya</taxon>
        <taxon>Ascomycota</taxon>
        <taxon>Pezizomycotina</taxon>
        <taxon>Dothideomycetes</taxon>
        <taxon>Dothideomycetidae</taxon>
        <taxon>Mycosphaerellales</taxon>
        <taxon>Mycosphaerellaceae</taxon>
        <taxon>Pseudocercospora</taxon>
    </lineage>
</organism>
<comment type="caution">
    <text evidence="3">The sequence shown here is derived from an EMBL/GenBank/DDBJ whole genome shotgun (WGS) entry which is preliminary data.</text>
</comment>
<evidence type="ECO:0000313" key="3">
    <source>
        <dbReference type="EMBL" id="KXS98375.1"/>
    </source>
</evidence>
<evidence type="ECO:0000313" key="4">
    <source>
        <dbReference type="Proteomes" id="UP000070133"/>
    </source>
</evidence>
<accession>A0A139H7B8</accession>
<feature type="compositionally biased region" description="Basic and acidic residues" evidence="2">
    <location>
        <begin position="1"/>
        <end position="34"/>
    </location>
</feature>
<reference evidence="3 4" key="1">
    <citation type="submission" date="2015-07" db="EMBL/GenBank/DDBJ databases">
        <title>Comparative genomics of the Sigatoka disease complex on banana suggests a link between parallel evolutionary changes in Pseudocercospora fijiensis and Pseudocercospora eumusae and increased virulence on the banana host.</title>
        <authorList>
            <person name="Chang T.-C."/>
            <person name="Salvucci A."/>
            <person name="Crous P.W."/>
            <person name="Stergiopoulos I."/>
        </authorList>
    </citation>
    <scope>NUCLEOTIDE SEQUENCE [LARGE SCALE GENOMIC DNA]</scope>
    <source>
        <strain evidence="3 4">CBS 114824</strain>
    </source>
</reference>
<feature type="coiled-coil region" evidence="1">
    <location>
        <begin position="140"/>
        <end position="181"/>
    </location>
</feature>
<evidence type="ECO:0000256" key="1">
    <source>
        <dbReference type="SAM" id="Coils"/>
    </source>
</evidence>
<dbReference type="AlphaFoldDB" id="A0A139H7B8"/>
<evidence type="ECO:0000256" key="2">
    <source>
        <dbReference type="SAM" id="MobiDB-lite"/>
    </source>
</evidence>
<proteinExistence type="predicted"/>
<gene>
    <name evidence="3" type="ORF">AC578_4663</name>
</gene>
<keyword evidence="1" id="KW-0175">Coiled coil</keyword>
<dbReference type="EMBL" id="LFZN01000115">
    <property type="protein sequence ID" value="KXS98375.1"/>
    <property type="molecule type" value="Genomic_DNA"/>
</dbReference>
<protein>
    <submittedName>
        <fullName evidence="3">Uncharacterized protein</fullName>
    </submittedName>
</protein>
<feature type="region of interest" description="Disordered" evidence="2">
    <location>
        <begin position="1"/>
        <end position="70"/>
    </location>
</feature>
<keyword evidence="4" id="KW-1185">Reference proteome</keyword>
<dbReference type="Proteomes" id="UP000070133">
    <property type="component" value="Unassembled WGS sequence"/>
</dbReference>
<name>A0A139H7B8_9PEZI</name>
<sequence>MYRTKEGSKNWDWVSKDERDQTDKNILKNMEPKLTKRRSLYRRDEDVKPIEQDEEEQQGSTANANSLDAAPQMVDVNQQDTDVQMGNVDESNNQNDDATVADQDTRLEQQLPEQQQMVVQQLQSEEAQDKASIAGLQTRNELLEAHNWELQRRIEKLETKNTDLEDENMGLRAAYEALRQSVQTQHGPVPSHTAMLEAVNTTIASQPAGKCQGYQGKLFEHTETYACENPNHSPFTDKVSCGACTDQTLRMFDPKAQRIVRGGGVVGIVCQRCCWSGGEHLREDCKCGTMKRCVMCVTALVDSLVEDAGKFEGKDMGKCLRCGKNEKAMVKVCVTCGGRRDV</sequence>